<dbReference type="RefSeq" id="WP_066245344.1">
    <property type="nucleotide sequence ID" value="NZ_LRFC01000038.1"/>
</dbReference>
<evidence type="ECO:0008006" key="5">
    <source>
        <dbReference type="Google" id="ProtNLM"/>
    </source>
</evidence>
<evidence type="ECO:0000256" key="1">
    <source>
        <dbReference type="SAM" id="Phobius"/>
    </source>
</evidence>
<keyword evidence="1" id="KW-0812">Transmembrane</keyword>
<proteinExistence type="predicted"/>
<keyword evidence="1" id="KW-0472">Membrane</keyword>
<gene>
    <name evidence="3" type="ORF">AWM68_13990</name>
</gene>
<name>A0A161RS87_9BACL</name>
<organism evidence="3 4">
    <name type="scientific">Fictibacillus phosphorivorans</name>
    <dbReference type="NCBI Taxonomy" id="1221500"/>
    <lineage>
        <taxon>Bacteria</taxon>
        <taxon>Bacillati</taxon>
        <taxon>Bacillota</taxon>
        <taxon>Bacilli</taxon>
        <taxon>Bacillales</taxon>
        <taxon>Fictibacillaceae</taxon>
        <taxon>Fictibacillus</taxon>
    </lineage>
</organism>
<feature type="chain" id="PRO_5007825989" description="Processed acidic surface protein" evidence="2">
    <location>
        <begin position="25"/>
        <end position="340"/>
    </location>
</feature>
<evidence type="ECO:0000313" key="4">
    <source>
        <dbReference type="Proteomes" id="UP000076567"/>
    </source>
</evidence>
<keyword evidence="1" id="KW-1133">Transmembrane helix</keyword>
<comment type="caution">
    <text evidence="3">The sequence shown here is derived from an EMBL/GenBank/DDBJ whole genome shotgun (WGS) entry which is preliminary data.</text>
</comment>
<keyword evidence="2" id="KW-0732">Signal</keyword>
<dbReference type="Proteomes" id="UP000076567">
    <property type="component" value="Unassembled WGS sequence"/>
</dbReference>
<sequence length="340" mass="39302">MRKYFALLSVFALLFSLFPTVSFAEVDEQELTEYLEEVSTERGIEFTKEDLEDYVMEYYEEDLSFFEDVTELRDSLGPVIKADYSNLETIYEDFELDQETLFSLLEENGESIDNYIFVDDLYFDVSFFLNGEEMPEFDDLFAEFGLTENELNALMEHLVALEDKLTDPAMEERLMELADRMMAFEDFESVDELTDAQIAEFLSIAQEVLEILELKSEFYLTNGTDTQPLTLKELLFLKEMKSGYKLMIKLSDLNGNFILDMLFTAEMIGAEIIQETGKDIKEVPKVVDKIEKIKSSPKQKHKTVKGAKLPKTASDYGTNMMLGFGIVLLGAFMFRRIRQQ</sequence>
<dbReference type="NCBIfam" id="TIGR04383">
    <property type="entry name" value="acidic_w_LPXTA"/>
    <property type="match status" value="1"/>
</dbReference>
<evidence type="ECO:0000256" key="2">
    <source>
        <dbReference type="SAM" id="SignalP"/>
    </source>
</evidence>
<feature type="transmembrane region" description="Helical" evidence="1">
    <location>
        <begin position="316"/>
        <end position="334"/>
    </location>
</feature>
<evidence type="ECO:0000313" key="3">
    <source>
        <dbReference type="EMBL" id="KZE64209.1"/>
    </source>
</evidence>
<dbReference type="AlphaFoldDB" id="A0A161RS87"/>
<dbReference type="EMBL" id="LRFC01000038">
    <property type="protein sequence ID" value="KZE64209.1"/>
    <property type="molecule type" value="Genomic_DNA"/>
</dbReference>
<keyword evidence="4" id="KW-1185">Reference proteome</keyword>
<dbReference type="InterPro" id="IPR030832">
    <property type="entry name" value="Acidic_LPXTA"/>
</dbReference>
<protein>
    <recommendedName>
        <fullName evidence="5">Processed acidic surface protein</fullName>
    </recommendedName>
</protein>
<feature type="signal peptide" evidence="2">
    <location>
        <begin position="1"/>
        <end position="24"/>
    </location>
</feature>
<accession>A0A161RS87</accession>
<reference evidence="4" key="1">
    <citation type="submission" date="2016-01" db="EMBL/GenBank/DDBJ databases">
        <title>Draft genome of Chromobacterium sp. F49.</title>
        <authorList>
            <person name="Hong K.W."/>
        </authorList>
    </citation>
    <scope>NUCLEOTIDE SEQUENCE [LARGE SCALE GENOMIC DNA]</scope>
    <source>
        <strain evidence="4">P7IIIA</strain>
    </source>
</reference>